<keyword evidence="4 11" id="KW-0812">Transmembrane</keyword>
<keyword evidence="7 10" id="KW-0175">Coiled coil</keyword>
<evidence type="ECO:0000256" key="7">
    <source>
        <dbReference type="ARBA" id="ARBA00023054"/>
    </source>
</evidence>
<comment type="similarity">
    <text evidence="3">Belongs to the CCDC90 family.</text>
</comment>
<evidence type="ECO:0000256" key="9">
    <source>
        <dbReference type="ARBA" id="ARBA00023136"/>
    </source>
</evidence>
<dbReference type="GO" id="GO:0005739">
    <property type="term" value="C:mitochondrion"/>
    <property type="evidence" value="ECO:0007669"/>
    <property type="project" value="UniProtKB-SubCell"/>
</dbReference>
<protein>
    <submittedName>
        <fullName evidence="12">Putative mitochondrion protein</fullName>
    </submittedName>
</protein>
<name>A0A1Y2B1V3_9TREE</name>
<evidence type="ECO:0000313" key="12">
    <source>
        <dbReference type="EMBL" id="ORY28783.1"/>
    </source>
</evidence>
<dbReference type="AlphaFoldDB" id="A0A1Y2B1V3"/>
<gene>
    <name evidence="12" type="ORF">BCR39DRAFT_533842</name>
</gene>
<proteinExistence type="inferred from homology"/>
<evidence type="ECO:0000256" key="8">
    <source>
        <dbReference type="ARBA" id="ARBA00023128"/>
    </source>
</evidence>
<dbReference type="GO" id="GO:0033617">
    <property type="term" value="P:mitochondrial respiratory chain complex IV assembly"/>
    <property type="evidence" value="ECO:0007669"/>
    <property type="project" value="TreeGrafter"/>
</dbReference>
<dbReference type="STRING" id="71784.A0A1Y2B1V3"/>
<dbReference type="InterPro" id="IPR024461">
    <property type="entry name" value="CCDC90-like"/>
</dbReference>
<dbReference type="OrthoDB" id="889336at2759"/>
<dbReference type="Gene3D" id="1.20.5.340">
    <property type="match status" value="1"/>
</dbReference>
<accession>A0A1Y2B1V3</accession>
<dbReference type="PANTHER" id="PTHR14360:SF1">
    <property type="entry name" value="PROTEIN FMP32, MITOCHONDRIAL"/>
    <property type="match status" value="1"/>
</dbReference>
<evidence type="ECO:0000256" key="1">
    <source>
        <dbReference type="ARBA" id="ARBA00004167"/>
    </source>
</evidence>
<dbReference type="Proteomes" id="UP000193986">
    <property type="component" value="Unassembled WGS sequence"/>
</dbReference>
<organism evidence="12 13">
    <name type="scientific">Naematelia encephala</name>
    <dbReference type="NCBI Taxonomy" id="71784"/>
    <lineage>
        <taxon>Eukaryota</taxon>
        <taxon>Fungi</taxon>
        <taxon>Dikarya</taxon>
        <taxon>Basidiomycota</taxon>
        <taxon>Agaricomycotina</taxon>
        <taxon>Tremellomycetes</taxon>
        <taxon>Tremellales</taxon>
        <taxon>Naemateliaceae</taxon>
        <taxon>Naematelia</taxon>
    </lineage>
</organism>
<keyword evidence="6 11" id="KW-1133">Transmembrane helix</keyword>
<dbReference type="EMBL" id="MCFC01000029">
    <property type="protein sequence ID" value="ORY28783.1"/>
    <property type="molecule type" value="Genomic_DNA"/>
</dbReference>
<evidence type="ECO:0000256" key="3">
    <source>
        <dbReference type="ARBA" id="ARBA00007224"/>
    </source>
</evidence>
<keyword evidence="9 11" id="KW-0472">Membrane</keyword>
<dbReference type="InParanoid" id="A0A1Y2B1V3"/>
<evidence type="ECO:0000256" key="4">
    <source>
        <dbReference type="ARBA" id="ARBA00022692"/>
    </source>
</evidence>
<evidence type="ECO:0000256" key="2">
    <source>
        <dbReference type="ARBA" id="ARBA00004173"/>
    </source>
</evidence>
<evidence type="ECO:0000313" key="13">
    <source>
        <dbReference type="Proteomes" id="UP000193986"/>
    </source>
</evidence>
<comment type="caution">
    <text evidence="12">The sequence shown here is derived from an EMBL/GenBank/DDBJ whole genome shotgun (WGS) entry which is preliminary data.</text>
</comment>
<keyword evidence="13" id="KW-1185">Reference proteome</keyword>
<dbReference type="FunFam" id="1.20.5.340:FF:000018">
    <property type="entry name" value="Mitochondrial protein FMP32"/>
    <property type="match status" value="1"/>
</dbReference>
<feature type="transmembrane region" description="Helical" evidence="11">
    <location>
        <begin position="204"/>
        <end position="223"/>
    </location>
</feature>
<comment type="subcellular location">
    <subcellularLocation>
        <location evidence="1">Membrane</location>
        <topology evidence="1">Single-pass membrane protein</topology>
    </subcellularLocation>
    <subcellularLocation>
        <location evidence="2">Mitochondrion</location>
    </subcellularLocation>
</comment>
<dbReference type="Pfam" id="PF07798">
    <property type="entry name" value="CCDC90-like"/>
    <property type="match status" value="1"/>
</dbReference>
<evidence type="ECO:0000256" key="11">
    <source>
        <dbReference type="SAM" id="Phobius"/>
    </source>
</evidence>
<evidence type="ECO:0000256" key="5">
    <source>
        <dbReference type="ARBA" id="ARBA00022946"/>
    </source>
</evidence>
<sequence length="227" mass="25688">MSLALLSQPTTSRTGAAIASALHLQHRRAIHISPARFLPSTIPKPPHVISQFDTNQFVTRLTDNGLSRDQAESIMGVFQEVVDESVKGLEGVYVTRSDHEKQRYDQRIDFAQLKSDLQHNEKNDLTAMRAENSSLMNEVEKLKQRLREELTRTQAGVRLDLNLEKGRIKEEASQQELKIREVDTRIESEIAGLRTQIEQAKFSILQYLVGVATGSAALLLAYMRMMM</sequence>
<evidence type="ECO:0000256" key="10">
    <source>
        <dbReference type="SAM" id="Coils"/>
    </source>
</evidence>
<keyword evidence="8" id="KW-0496">Mitochondrion</keyword>
<feature type="coiled-coil region" evidence="10">
    <location>
        <begin position="125"/>
        <end position="156"/>
    </location>
</feature>
<keyword evidence="5" id="KW-0809">Transit peptide</keyword>
<evidence type="ECO:0000256" key="6">
    <source>
        <dbReference type="ARBA" id="ARBA00022989"/>
    </source>
</evidence>
<dbReference type="GO" id="GO:0016020">
    <property type="term" value="C:membrane"/>
    <property type="evidence" value="ECO:0007669"/>
    <property type="project" value="UniProtKB-SubCell"/>
</dbReference>
<dbReference type="PANTHER" id="PTHR14360">
    <property type="entry name" value="PROTEIN FMP32, MITOCHONDRIAL"/>
    <property type="match status" value="1"/>
</dbReference>
<dbReference type="FunCoup" id="A0A1Y2B1V3">
    <property type="interactions" value="218"/>
</dbReference>
<reference evidence="12 13" key="1">
    <citation type="submission" date="2016-07" db="EMBL/GenBank/DDBJ databases">
        <title>Pervasive Adenine N6-methylation of Active Genes in Fungi.</title>
        <authorList>
            <consortium name="DOE Joint Genome Institute"/>
            <person name="Mondo S.J."/>
            <person name="Dannebaum R.O."/>
            <person name="Kuo R.C."/>
            <person name="Labutti K."/>
            <person name="Haridas S."/>
            <person name="Kuo A."/>
            <person name="Salamov A."/>
            <person name="Ahrendt S.R."/>
            <person name="Lipzen A."/>
            <person name="Sullivan W."/>
            <person name="Andreopoulos W.B."/>
            <person name="Clum A."/>
            <person name="Lindquist E."/>
            <person name="Daum C."/>
            <person name="Ramamoorthy G.K."/>
            <person name="Gryganskyi A."/>
            <person name="Culley D."/>
            <person name="Magnuson J.K."/>
            <person name="James T.Y."/>
            <person name="O'Malley M.A."/>
            <person name="Stajich J.E."/>
            <person name="Spatafora J.W."/>
            <person name="Visel A."/>
            <person name="Grigoriev I.V."/>
        </authorList>
    </citation>
    <scope>NUCLEOTIDE SEQUENCE [LARGE SCALE GENOMIC DNA]</scope>
    <source>
        <strain evidence="12 13">68-887.2</strain>
    </source>
</reference>